<protein>
    <recommendedName>
        <fullName evidence="3">Secreted protein</fullName>
    </recommendedName>
</protein>
<organism evidence="1 2">
    <name type="scientific">Streptomyces polyrhachis</name>
    <dbReference type="NCBI Taxonomy" id="1282885"/>
    <lineage>
        <taxon>Bacteria</taxon>
        <taxon>Bacillati</taxon>
        <taxon>Actinomycetota</taxon>
        <taxon>Actinomycetes</taxon>
        <taxon>Kitasatosporales</taxon>
        <taxon>Streptomycetaceae</taxon>
        <taxon>Streptomyces</taxon>
    </lineage>
</organism>
<name>A0ABW2GJY0_9ACTN</name>
<evidence type="ECO:0008006" key="3">
    <source>
        <dbReference type="Google" id="ProtNLM"/>
    </source>
</evidence>
<sequence length="239" mass="26162">MNPHAQPLPDRRRFLAGAAALAAGAAWWAAPREARAAAPAHTPGPLLPAPGTEIRCASTARDVVLRTLTGTGTADIDCEIRLHVAADPRDRTGRTRRLHVRGHHMHGRSAAFGDIEIAEDLEHRFTPASTLRLAARSPRRYELRLVCPRLTVRVERLHVAPLRGRAELPPKLASALTAGRPITLTTVEPLILENTNLPTWHLHHHELFSPNPVRLALPTLPTLPIATLEPFTIEASNSH</sequence>
<proteinExistence type="predicted"/>
<dbReference type="RefSeq" id="WP_386418148.1">
    <property type="nucleotide sequence ID" value="NZ_JBHSZO010000049.1"/>
</dbReference>
<keyword evidence="2" id="KW-1185">Reference proteome</keyword>
<dbReference type="EMBL" id="JBHSZO010000049">
    <property type="protein sequence ID" value="MFC7221048.1"/>
    <property type="molecule type" value="Genomic_DNA"/>
</dbReference>
<dbReference type="Proteomes" id="UP001596413">
    <property type="component" value="Unassembled WGS sequence"/>
</dbReference>
<accession>A0ABW2GJY0</accession>
<evidence type="ECO:0000313" key="1">
    <source>
        <dbReference type="EMBL" id="MFC7221048.1"/>
    </source>
</evidence>
<dbReference type="InterPro" id="IPR006311">
    <property type="entry name" value="TAT_signal"/>
</dbReference>
<evidence type="ECO:0000313" key="2">
    <source>
        <dbReference type="Proteomes" id="UP001596413"/>
    </source>
</evidence>
<comment type="caution">
    <text evidence="1">The sequence shown here is derived from an EMBL/GenBank/DDBJ whole genome shotgun (WGS) entry which is preliminary data.</text>
</comment>
<gene>
    <name evidence="1" type="ORF">ACFQLX_23235</name>
</gene>
<dbReference type="PROSITE" id="PS51318">
    <property type="entry name" value="TAT"/>
    <property type="match status" value="1"/>
</dbReference>
<reference evidence="2" key="1">
    <citation type="journal article" date="2019" name="Int. J. Syst. Evol. Microbiol.">
        <title>The Global Catalogue of Microorganisms (GCM) 10K type strain sequencing project: providing services to taxonomists for standard genome sequencing and annotation.</title>
        <authorList>
            <consortium name="The Broad Institute Genomics Platform"/>
            <consortium name="The Broad Institute Genome Sequencing Center for Infectious Disease"/>
            <person name="Wu L."/>
            <person name="Ma J."/>
        </authorList>
    </citation>
    <scope>NUCLEOTIDE SEQUENCE [LARGE SCALE GENOMIC DNA]</scope>
    <source>
        <strain evidence="2">CGMCC 1.13681</strain>
    </source>
</reference>